<evidence type="ECO:0000256" key="1">
    <source>
        <dbReference type="ARBA" id="ARBA00004496"/>
    </source>
</evidence>
<feature type="compositionally biased region" description="Polar residues" evidence="5">
    <location>
        <begin position="9"/>
        <end position="19"/>
    </location>
</feature>
<dbReference type="GO" id="GO:0005737">
    <property type="term" value="C:cytoplasm"/>
    <property type="evidence" value="ECO:0007669"/>
    <property type="project" value="UniProtKB-SubCell"/>
</dbReference>
<comment type="subcellular location">
    <subcellularLocation>
        <location evidence="1">Cytoplasm</location>
    </subcellularLocation>
</comment>
<dbReference type="PANTHER" id="PTHR42749:SF1">
    <property type="entry name" value="CELL SHAPE-DETERMINING PROTEIN MREB"/>
    <property type="match status" value="1"/>
</dbReference>
<evidence type="ECO:0000256" key="2">
    <source>
        <dbReference type="ARBA" id="ARBA00022490"/>
    </source>
</evidence>
<dbReference type="AlphaFoldDB" id="A0A484HFV6"/>
<sequence>MNADEKKQTGNPQSDNRQTGAGEAFLGIDLGTSRTAVVSSAGARFMFRTLVGFPKDIIAMRHVQSEYLIGEEALEKKTSLNMSKPLENGVIREDPTKEDLNAVRFILEKTIRDSKTGPRVKKHAVIGVPSEVSIKNIDILFDICRELFDTALVVSEPFLVAYSENRIVDAIVVDIGAGTTDICILQGALPTAKSQITSMKAGDYIDKSLKARILSKHPNVQATLNQVRLFKEKHAFVGKSSGPCKVKVRERGKPIEIDIAEEIKAECEDLVPDIVEHIEMFIRKFDPERQEEVLKNIYLAGGGSQIKGLDAMVEEKLQSYGDVKATCVKDPDFAGCQGALKITREIPLKDWEKIGPVCQK</sequence>
<keyword evidence="4" id="KW-0067">ATP-binding</keyword>
<evidence type="ECO:0000256" key="3">
    <source>
        <dbReference type="ARBA" id="ARBA00022741"/>
    </source>
</evidence>
<dbReference type="InterPro" id="IPR004000">
    <property type="entry name" value="Actin"/>
</dbReference>
<dbReference type="SUPFAM" id="SSF53067">
    <property type="entry name" value="Actin-like ATPase domain"/>
    <property type="match status" value="2"/>
</dbReference>
<proteinExistence type="predicted"/>
<dbReference type="SMART" id="SM00268">
    <property type="entry name" value="ACTIN"/>
    <property type="match status" value="1"/>
</dbReference>
<feature type="region of interest" description="Disordered" evidence="5">
    <location>
        <begin position="1"/>
        <end position="20"/>
    </location>
</feature>
<organism evidence="6">
    <name type="scientific">uncultured Desulfobacteraceae bacterium</name>
    <dbReference type="NCBI Taxonomy" id="218296"/>
    <lineage>
        <taxon>Bacteria</taxon>
        <taxon>Pseudomonadati</taxon>
        <taxon>Thermodesulfobacteriota</taxon>
        <taxon>Desulfobacteria</taxon>
        <taxon>Desulfobacterales</taxon>
        <taxon>Desulfobacteraceae</taxon>
        <taxon>environmental samples</taxon>
    </lineage>
</organism>
<evidence type="ECO:0000256" key="4">
    <source>
        <dbReference type="ARBA" id="ARBA00022840"/>
    </source>
</evidence>
<keyword evidence="3" id="KW-0547">Nucleotide-binding</keyword>
<evidence type="ECO:0000256" key="5">
    <source>
        <dbReference type="SAM" id="MobiDB-lite"/>
    </source>
</evidence>
<dbReference type="NCBIfam" id="NF040964">
    <property type="entry name" value="MamK"/>
    <property type="match status" value="1"/>
</dbReference>
<dbReference type="CDD" id="cd24009">
    <property type="entry name" value="ASKHA_NBD_MamK"/>
    <property type="match status" value="1"/>
</dbReference>
<name>A0A484HFV6_9BACT</name>
<dbReference type="InterPro" id="IPR056546">
    <property type="entry name" value="MreB_MamK-like"/>
</dbReference>
<accession>A0A484HFV6</accession>
<evidence type="ECO:0000313" key="6">
    <source>
        <dbReference type="EMBL" id="VEN74090.1"/>
    </source>
</evidence>
<dbReference type="PANTHER" id="PTHR42749">
    <property type="entry name" value="CELL SHAPE-DETERMINING PROTEIN MREB"/>
    <property type="match status" value="1"/>
</dbReference>
<keyword evidence="2" id="KW-0963">Cytoplasm</keyword>
<dbReference type="EMBL" id="CAACVI010000023">
    <property type="protein sequence ID" value="VEN74090.1"/>
    <property type="molecule type" value="Genomic_DNA"/>
</dbReference>
<gene>
    <name evidence="6" type="primary">mamK2</name>
    <name evidence="6" type="ORF">EPICR_30020</name>
</gene>
<dbReference type="Pfam" id="PF06723">
    <property type="entry name" value="MreB_Mbl"/>
    <property type="match status" value="1"/>
</dbReference>
<dbReference type="GO" id="GO:0005524">
    <property type="term" value="F:ATP binding"/>
    <property type="evidence" value="ECO:0007669"/>
    <property type="project" value="UniProtKB-KW"/>
</dbReference>
<reference evidence="6" key="1">
    <citation type="submission" date="2019-01" db="EMBL/GenBank/DDBJ databases">
        <authorList>
            <consortium name="Genoscope - CEA"/>
            <person name="William W."/>
        </authorList>
    </citation>
    <scope>NUCLEOTIDE SEQUENCE</scope>
    <source>
        <strain evidence="6">CR-1</strain>
    </source>
</reference>
<dbReference type="InterPro" id="IPR043129">
    <property type="entry name" value="ATPase_NBD"/>
</dbReference>
<dbReference type="Gene3D" id="3.30.420.40">
    <property type="match status" value="2"/>
</dbReference>
<protein>
    <submittedName>
        <fullName evidence="6">Magnetosome protein MamK2</fullName>
    </submittedName>
</protein>